<protein>
    <recommendedName>
        <fullName evidence="2 8">Shikimate dehydrogenase (NADP(+))</fullName>
        <shortName evidence="8">SDH</shortName>
        <ecNumber evidence="2 8">1.1.1.25</ecNumber>
    </recommendedName>
</protein>
<dbReference type="PANTHER" id="PTHR21089">
    <property type="entry name" value="SHIKIMATE DEHYDROGENASE"/>
    <property type="match status" value="1"/>
</dbReference>
<evidence type="ECO:0000256" key="8">
    <source>
        <dbReference type="HAMAP-Rule" id="MF_00222"/>
    </source>
</evidence>
<feature type="binding site" evidence="8">
    <location>
        <position position="247"/>
    </location>
    <ligand>
        <name>NADP(+)</name>
        <dbReference type="ChEBI" id="CHEBI:58349"/>
    </ligand>
</feature>
<dbReference type="InterPro" id="IPR006151">
    <property type="entry name" value="Shikm_DH/Glu-tRNA_Rdtase"/>
</dbReference>
<feature type="domain" description="SDH C-terminal" evidence="11">
    <location>
        <begin position="247"/>
        <end position="277"/>
    </location>
</feature>
<feature type="active site" description="Proton acceptor" evidence="8">
    <location>
        <position position="74"/>
    </location>
</feature>
<dbReference type="Pfam" id="PF01488">
    <property type="entry name" value="Shikimate_DH"/>
    <property type="match status" value="1"/>
</dbReference>
<feature type="domain" description="Quinate/shikimate 5-dehydrogenase/glutamyl-tRNA reductase" evidence="9">
    <location>
        <begin position="132"/>
        <end position="199"/>
    </location>
</feature>
<gene>
    <name evidence="8" type="primary">aroE</name>
    <name evidence="12" type="ORF">NK718_09645</name>
</gene>
<evidence type="ECO:0000313" key="13">
    <source>
        <dbReference type="Proteomes" id="UP001205890"/>
    </source>
</evidence>
<name>A0ABT1LBB2_9HYPH</name>
<dbReference type="NCBIfam" id="TIGR00507">
    <property type="entry name" value="aroE"/>
    <property type="match status" value="1"/>
</dbReference>
<dbReference type="Pfam" id="PF18317">
    <property type="entry name" value="SDH_C"/>
    <property type="match status" value="1"/>
</dbReference>
<dbReference type="SUPFAM" id="SSF51735">
    <property type="entry name" value="NAD(P)-binding Rossmann-fold domains"/>
    <property type="match status" value="1"/>
</dbReference>
<feature type="binding site" evidence="8">
    <location>
        <begin position="136"/>
        <end position="140"/>
    </location>
    <ligand>
        <name>NADP(+)</name>
        <dbReference type="ChEBI" id="CHEBI:58349"/>
    </ligand>
</feature>
<feature type="binding site" evidence="8">
    <location>
        <position position="254"/>
    </location>
    <ligand>
        <name>shikimate</name>
        <dbReference type="ChEBI" id="CHEBI:36208"/>
    </ligand>
</feature>
<dbReference type="Gene3D" id="3.40.50.10860">
    <property type="entry name" value="Leucine Dehydrogenase, chain A, domain 1"/>
    <property type="match status" value="1"/>
</dbReference>
<evidence type="ECO:0000256" key="7">
    <source>
        <dbReference type="ARBA" id="ARBA00049442"/>
    </source>
</evidence>
<evidence type="ECO:0000259" key="11">
    <source>
        <dbReference type="Pfam" id="PF18317"/>
    </source>
</evidence>
<comment type="similarity">
    <text evidence="8">Belongs to the shikimate dehydrogenase family.</text>
</comment>
<keyword evidence="3 8" id="KW-0028">Amino-acid biosynthesis</keyword>
<evidence type="ECO:0000256" key="6">
    <source>
        <dbReference type="ARBA" id="ARBA00023141"/>
    </source>
</evidence>
<comment type="caution">
    <text evidence="12">The sequence shown here is derived from an EMBL/GenBank/DDBJ whole genome shotgun (WGS) entry which is preliminary data.</text>
</comment>
<proteinExistence type="inferred from homology"/>
<evidence type="ECO:0000256" key="2">
    <source>
        <dbReference type="ARBA" id="ARBA00012962"/>
    </source>
</evidence>
<keyword evidence="5 8" id="KW-0560">Oxidoreductase</keyword>
<dbReference type="InterPro" id="IPR011342">
    <property type="entry name" value="Shikimate_DH"/>
</dbReference>
<dbReference type="SUPFAM" id="SSF53223">
    <property type="entry name" value="Aminoacid dehydrogenase-like, N-terminal domain"/>
    <property type="match status" value="1"/>
</dbReference>
<dbReference type="EMBL" id="JANCLU010000007">
    <property type="protein sequence ID" value="MCP8938776.1"/>
    <property type="molecule type" value="Genomic_DNA"/>
</dbReference>
<evidence type="ECO:0000256" key="5">
    <source>
        <dbReference type="ARBA" id="ARBA00023002"/>
    </source>
</evidence>
<feature type="binding site" evidence="8">
    <location>
        <position position="226"/>
    </location>
    <ligand>
        <name>shikimate</name>
        <dbReference type="ChEBI" id="CHEBI:36208"/>
    </ligand>
</feature>
<dbReference type="NCBIfam" id="NF001312">
    <property type="entry name" value="PRK00258.1-4"/>
    <property type="match status" value="1"/>
</dbReference>
<feature type="binding site" evidence="8">
    <location>
        <position position="95"/>
    </location>
    <ligand>
        <name>shikimate</name>
        <dbReference type="ChEBI" id="CHEBI:36208"/>
    </ligand>
</feature>
<keyword evidence="13" id="KW-1185">Reference proteome</keyword>
<comment type="subunit">
    <text evidence="8">Homodimer.</text>
</comment>
<evidence type="ECO:0000259" key="10">
    <source>
        <dbReference type="Pfam" id="PF08501"/>
    </source>
</evidence>
<comment type="caution">
    <text evidence="8">Lacks conserved residue(s) required for the propagation of feature annotation.</text>
</comment>
<dbReference type="CDD" id="cd01065">
    <property type="entry name" value="NAD_bind_Shikimate_DH"/>
    <property type="match status" value="1"/>
</dbReference>
<dbReference type="InterPro" id="IPR020550">
    <property type="entry name" value="Inositol_monophosphatase_CS"/>
</dbReference>
<feature type="binding site" evidence="8">
    <location>
        <position position="86"/>
    </location>
    <ligand>
        <name>NADP(+)</name>
        <dbReference type="ChEBI" id="CHEBI:58349"/>
    </ligand>
</feature>
<comment type="catalytic activity">
    <reaction evidence="7 8">
        <text>shikimate + NADP(+) = 3-dehydroshikimate + NADPH + H(+)</text>
        <dbReference type="Rhea" id="RHEA:17737"/>
        <dbReference type="ChEBI" id="CHEBI:15378"/>
        <dbReference type="ChEBI" id="CHEBI:16630"/>
        <dbReference type="ChEBI" id="CHEBI:36208"/>
        <dbReference type="ChEBI" id="CHEBI:57783"/>
        <dbReference type="ChEBI" id="CHEBI:58349"/>
        <dbReference type="EC" id="1.1.1.25"/>
    </reaction>
</comment>
<dbReference type="EC" id="1.1.1.25" evidence="2 8"/>
<feature type="domain" description="Shikimate dehydrogenase substrate binding N-terminal" evidence="10">
    <location>
        <begin position="15"/>
        <end position="97"/>
    </location>
</feature>
<dbReference type="InterPro" id="IPR036291">
    <property type="entry name" value="NAD(P)-bd_dom_sf"/>
</dbReference>
<comment type="pathway">
    <text evidence="1 8">Metabolic intermediate biosynthesis; chorismate biosynthesis; chorismate from D-erythrose 4-phosphate and phosphoenolpyruvate: step 4/7.</text>
</comment>
<evidence type="ECO:0000256" key="3">
    <source>
        <dbReference type="ARBA" id="ARBA00022605"/>
    </source>
</evidence>
<evidence type="ECO:0000313" key="12">
    <source>
        <dbReference type="EMBL" id="MCP8938776.1"/>
    </source>
</evidence>
<keyword evidence="6 8" id="KW-0057">Aromatic amino acid biosynthesis</keyword>
<feature type="binding site" evidence="8">
    <location>
        <position position="224"/>
    </location>
    <ligand>
        <name>NADP(+)</name>
        <dbReference type="ChEBI" id="CHEBI:58349"/>
    </ligand>
</feature>
<dbReference type="InterPro" id="IPR046346">
    <property type="entry name" value="Aminoacid_DH-like_N_sf"/>
</dbReference>
<feature type="binding site" evidence="8">
    <location>
        <position position="110"/>
    </location>
    <ligand>
        <name>shikimate</name>
        <dbReference type="ChEBI" id="CHEBI:36208"/>
    </ligand>
</feature>
<evidence type="ECO:0000256" key="4">
    <source>
        <dbReference type="ARBA" id="ARBA00022857"/>
    </source>
</evidence>
<dbReference type="InterPro" id="IPR013708">
    <property type="entry name" value="Shikimate_DH-bd_N"/>
</dbReference>
<dbReference type="InterPro" id="IPR022893">
    <property type="entry name" value="Shikimate_DH_fam"/>
</dbReference>
<sequence>MSVSQTGPRPKRAFVIGHPIAHSRSPMLHGHWLETLGLAGVYEARDVAPEALPAFFENLRAEGYVGGNVTVPHKLAVIPFLAEIDEAARAIGAVNTIWLEGGRLVGGNTDAYGFLGNLDQLAPGWDAAGGVAVVLGAGGAARAAVYALLSRGFAVRLVNRTPATARDLAAHFGEGVTAHDWTALPALLPEANLLVNTTSLGMLGKPPLDIDLTQLKAGAVVNDIVYVPLDTPLLRQARARGLRTVDGLGMLLHQAVAGFAHWFGVTPSVTPALRALLEADIRAKTPGA</sequence>
<feature type="binding site" evidence="8">
    <location>
        <begin position="23"/>
        <end position="25"/>
    </location>
    <ligand>
        <name>shikimate</name>
        <dbReference type="ChEBI" id="CHEBI:36208"/>
    </ligand>
</feature>
<evidence type="ECO:0000256" key="1">
    <source>
        <dbReference type="ARBA" id="ARBA00004871"/>
    </source>
</evidence>
<comment type="function">
    <text evidence="8">Involved in the biosynthesis of the chorismate, which leads to the biosynthesis of aromatic amino acids. Catalyzes the reversible NADPH linked reduction of 3-dehydroshikimate (DHSA) to yield shikimate (SA).</text>
</comment>
<dbReference type="PROSITE" id="PS00630">
    <property type="entry name" value="IMP_2"/>
    <property type="match status" value="1"/>
</dbReference>
<keyword evidence="4 8" id="KW-0521">NADP</keyword>
<dbReference type="GO" id="GO:0004764">
    <property type="term" value="F:shikimate 3-dehydrogenase (NADP+) activity"/>
    <property type="evidence" value="ECO:0007669"/>
    <property type="project" value="UniProtKB-EC"/>
</dbReference>
<dbReference type="RefSeq" id="WP_254741010.1">
    <property type="nucleotide sequence ID" value="NZ_JANCLU010000007.1"/>
</dbReference>
<dbReference type="HAMAP" id="MF_00222">
    <property type="entry name" value="Shikimate_DH_AroE"/>
    <property type="match status" value="1"/>
</dbReference>
<organism evidence="12 13">
    <name type="scientific">Alsobacter ponti</name>
    <dbReference type="NCBI Taxonomy" id="2962936"/>
    <lineage>
        <taxon>Bacteria</taxon>
        <taxon>Pseudomonadati</taxon>
        <taxon>Pseudomonadota</taxon>
        <taxon>Alphaproteobacteria</taxon>
        <taxon>Hyphomicrobiales</taxon>
        <taxon>Alsobacteraceae</taxon>
        <taxon>Alsobacter</taxon>
    </lineage>
</organism>
<feature type="binding site" evidence="8">
    <location>
        <position position="70"/>
    </location>
    <ligand>
        <name>shikimate</name>
        <dbReference type="ChEBI" id="CHEBI:36208"/>
    </ligand>
</feature>
<accession>A0ABT1LBB2</accession>
<evidence type="ECO:0000259" key="9">
    <source>
        <dbReference type="Pfam" id="PF01488"/>
    </source>
</evidence>
<dbReference type="Proteomes" id="UP001205890">
    <property type="component" value="Unassembled WGS sequence"/>
</dbReference>
<reference evidence="12 13" key="1">
    <citation type="submission" date="2022-07" db="EMBL/GenBank/DDBJ databases">
        <authorList>
            <person name="Li W.-J."/>
            <person name="Deng Q.-Q."/>
        </authorList>
    </citation>
    <scope>NUCLEOTIDE SEQUENCE [LARGE SCALE GENOMIC DNA]</scope>
    <source>
        <strain evidence="12 13">SYSU M60028</strain>
    </source>
</reference>
<dbReference type="Gene3D" id="3.40.50.720">
    <property type="entry name" value="NAD(P)-binding Rossmann-like Domain"/>
    <property type="match status" value="1"/>
</dbReference>
<dbReference type="InterPro" id="IPR041121">
    <property type="entry name" value="SDH_C"/>
</dbReference>
<dbReference type="Pfam" id="PF08501">
    <property type="entry name" value="Shikimate_dh_N"/>
    <property type="match status" value="1"/>
</dbReference>
<dbReference type="PANTHER" id="PTHR21089:SF1">
    <property type="entry name" value="BIFUNCTIONAL 3-DEHYDROQUINATE DEHYDRATASE_SHIKIMATE DEHYDROGENASE, CHLOROPLASTIC"/>
    <property type="match status" value="1"/>
</dbReference>